<proteinExistence type="predicted"/>
<dbReference type="Proteomes" id="UP000009045">
    <property type="component" value="Chromosome"/>
</dbReference>
<comment type="catalytic activity">
    <reaction evidence="5">
        <text>glycyl-tRNA(Gly) + acetyl-CoA = N-acetylglycyl-tRNA(Gly) + CoA + H(+)</text>
        <dbReference type="Rhea" id="RHEA:81867"/>
        <dbReference type="Rhea" id="RHEA-COMP:9683"/>
        <dbReference type="Rhea" id="RHEA-COMP:19766"/>
        <dbReference type="ChEBI" id="CHEBI:15378"/>
        <dbReference type="ChEBI" id="CHEBI:57287"/>
        <dbReference type="ChEBI" id="CHEBI:57288"/>
        <dbReference type="ChEBI" id="CHEBI:78522"/>
        <dbReference type="ChEBI" id="CHEBI:232036"/>
    </reaction>
</comment>
<dbReference type="EMBL" id="CP001830">
    <property type="protein sequence ID" value="AEH77517.1"/>
    <property type="molecule type" value="Genomic_DNA"/>
</dbReference>
<evidence type="ECO:0000256" key="4">
    <source>
        <dbReference type="ARBA" id="ARBA00023315"/>
    </source>
</evidence>
<dbReference type="InterPro" id="IPR000182">
    <property type="entry name" value="GNAT_dom"/>
</dbReference>
<evidence type="ECO:0000256" key="1">
    <source>
        <dbReference type="ARBA" id="ARBA00022491"/>
    </source>
</evidence>
<evidence type="ECO:0000259" key="6">
    <source>
        <dbReference type="Pfam" id="PF00583"/>
    </source>
</evidence>
<accession>F7X7S7</accession>
<keyword evidence="1" id="KW-0678">Repressor</keyword>
<evidence type="ECO:0000256" key="3">
    <source>
        <dbReference type="ARBA" id="ARBA00022679"/>
    </source>
</evidence>
<gene>
    <name evidence="7" type="ordered locus">SM11_chr0234</name>
</gene>
<evidence type="ECO:0000256" key="5">
    <source>
        <dbReference type="ARBA" id="ARBA00049880"/>
    </source>
</evidence>
<keyword evidence="2" id="KW-1277">Toxin-antitoxin system</keyword>
<evidence type="ECO:0000256" key="2">
    <source>
        <dbReference type="ARBA" id="ARBA00022649"/>
    </source>
</evidence>
<dbReference type="Gene3D" id="3.40.630.30">
    <property type="match status" value="1"/>
</dbReference>
<dbReference type="Pfam" id="PF00583">
    <property type="entry name" value="Acetyltransf_1"/>
    <property type="match status" value="1"/>
</dbReference>
<reference evidence="7 8" key="1">
    <citation type="journal article" date="2011" name="J. Biotechnol.">
        <title>The complete genome sequence of the dominant Sinorhizobium meliloti field isolate SM11 extends the S. meliloti pan-genome.</title>
        <authorList>
            <person name="Schneiker-Bekel S."/>
            <person name="Wibberg D."/>
            <person name="Bekel T."/>
            <person name="Blom J."/>
            <person name="Linke B."/>
            <person name="Neuweger H."/>
            <person name="Stiens M."/>
            <person name="Vorholter F.J."/>
            <person name="Weidner S."/>
            <person name="Goesmann A."/>
            <person name="Puhler A."/>
            <person name="Schluter A."/>
        </authorList>
    </citation>
    <scope>NUCLEOTIDE SEQUENCE [LARGE SCALE GENOMIC DNA]</scope>
    <source>
        <strain evidence="7 8">SM11</strain>
    </source>
</reference>
<dbReference type="HOGENOM" id="CLU_101288_3_1_5"/>
<evidence type="ECO:0000313" key="7">
    <source>
        <dbReference type="EMBL" id="AEH77517.1"/>
    </source>
</evidence>
<dbReference type="PANTHER" id="PTHR36449">
    <property type="entry name" value="ACETYLTRANSFERASE-RELATED"/>
    <property type="match status" value="1"/>
</dbReference>
<feature type="domain" description="N-acetyltransferase" evidence="6">
    <location>
        <begin position="42"/>
        <end position="154"/>
    </location>
</feature>
<dbReference type="RefSeq" id="WP_014528957.1">
    <property type="nucleotide sequence ID" value="NC_017325.1"/>
</dbReference>
<keyword evidence="4" id="KW-0012">Acyltransferase</keyword>
<keyword evidence="3" id="KW-0808">Transferase</keyword>
<dbReference type="AlphaFoldDB" id="F7X7S7"/>
<dbReference type="SUPFAM" id="SSF55729">
    <property type="entry name" value="Acyl-CoA N-acyltransferases (Nat)"/>
    <property type="match status" value="1"/>
</dbReference>
<dbReference type="GO" id="GO:0016747">
    <property type="term" value="F:acyltransferase activity, transferring groups other than amino-acyl groups"/>
    <property type="evidence" value="ECO:0007669"/>
    <property type="project" value="InterPro"/>
</dbReference>
<sequence>MTAADSSLDLDRIKISPLPSKHSINKFRCGESDIDYWVGNKAAKWHTQNRSKVFIAHDEGSQTARGFYSLSFSTEEGSKLASHQDRSIWSSGVPLIYLGYLAVQRSCQREGLGTLLLMNCLQRAHEVSRHVAFYGVGLRSLNEKTTQLYQKYGFGIANGEDSKHPLMILPIWTLNDLFGG</sequence>
<dbReference type="KEGG" id="smx:SM11_chr0234"/>
<organism evidence="7 8">
    <name type="scientific">Sinorhizobium meliloti (strain SM11)</name>
    <dbReference type="NCBI Taxonomy" id="707241"/>
    <lineage>
        <taxon>Bacteria</taxon>
        <taxon>Pseudomonadati</taxon>
        <taxon>Pseudomonadota</taxon>
        <taxon>Alphaproteobacteria</taxon>
        <taxon>Hyphomicrobiales</taxon>
        <taxon>Rhizobiaceae</taxon>
        <taxon>Sinorhizobium/Ensifer group</taxon>
        <taxon>Sinorhizobium</taxon>
    </lineage>
</organism>
<evidence type="ECO:0000313" key="8">
    <source>
        <dbReference type="Proteomes" id="UP000009045"/>
    </source>
</evidence>
<name>F7X7S7_SINMM</name>
<dbReference type="PANTHER" id="PTHR36449:SF1">
    <property type="entry name" value="ACETYLTRANSFERASE"/>
    <property type="match status" value="1"/>
</dbReference>
<dbReference type="InterPro" id="IPR016181">
    <property type="entry name" value="Acyl_CoA_acyltransferase"/>
</dbReference>
<protein>
    <submittedName>
        <fullName evidence="7">GCN5-related N-acetyltransferase</fullName>
    </submittedName>
</protein>